<reference evidence="2 3" key="1">
    <citation type="submission" date="2024-10" db="EMBL/GenBank/DDBJ databases">
        <title>The Natural Products Discovery Center: Release of the First 8490 Sequenced Strains for Exploring Actinobacteria Biosynthetic Diversity.</title>
        <authorList>
            <person name="Kalkreuter E."/>
            <person name="Kautsar S.A."/>
            <person name="Yang D."/>
            <person name="Bader C.D."/>
            <person name="Teijaro C.N."/>
            <person name="Fluegel L."/>
            <person name="Davis C.M."/>
            <person name="Simpson J.R."/>
            <person name="Lauterbach L."/>
            <person name="Steele A.D."/>
            <person name="Gui C."/>
            <person name="Meng S."/>
            <person name="Li G."/>
            <person name="Viehrig K."/>
            <person name="Ye F."/>
            <person name="Su P."/>
            <person name="Kiefer A.F."/>
            <person name="Nichols A."/>
            <person name="Cepeda A.J."/>
            <person name="Yan W."/>
            <person name="Fan B."/>
            <person name="Jiang Y."/>
            <person name="Adhikari A."/>
            <person name="Zheng C.-J."/>
            <person name="Schuster L."/>
            <person name="Cowan T.M."/>
            <person name="Smanski M.J."/>
            <person name="Chevrette M.G."/>
            <person name="De Carvalho L.P.S."/>
            <person name="Shen B."/>
        </authorList>
    </citation>
    <scope>NUCLEOTIDE SEQUENCE [LARGE SCALE GENOMIC DNA]</scope>
    <source>
        <strain evidence="2 3">NPDC000087</strain>
    </source>
</reference>
<organism evidence="2 3">
    <name type="scientific">Paractinoplanes globisporus</name>
    <dbReference type="NCBI Taxonomy" id="113565"/>
    <lineage>
        <taxon>Bacteria</taxon>
        <taxon>Bacillati</taxon>
        <taxon>Actinomycetota</taxon>
        <taxon>Actinomycetes</taxon>
        <taxon>Micromonosporales</taxon>
        <taxon>Micromonosporaceae</taxon>
        <taxon>Paractinoplanes</taxon>
    </lineage>
</organism>
<accession>A0ABW6WEN5</accession>
<keyword evidence="1" id="KW-0732">Signal</keyword>
<protein>
    <recommendedName>
        <fullName evidence="4">Lipoprotein</fullName>
    </recommendedName>
</protein>
<comment type="caution">
    <text evidence="2">The sequence shown here is derived from an EMBL/GenBank/DDBJ whole genome shotgun (WGS) entry which is preliminary data.</text>
</comment>
<gene>
    <name evidence="2" type="ORF">ACFY35_13620</name>
</gene>
<evidence type="ECO:0000313" key="2">
    <source>
        <dbReference type="EMBL" id="MFF5290477.1"/>
    </source>
</evidence>
<dbReference type="EMBL" id="JBIAZU010000002">
    <property type="protein sequence ID" value="MFF5290477.1"/>
    <property type="molecule type" value="Genomic_DNA"/>
</dbReference>
<dbReference type="PROSITE" id="PS51257">
    <property type="entry name" value="PROKAR_LIPOPROTEIN"/>
    <property type="match status" value="1"/>
</dbReference>
<dbReference type="Proteomes" id="UP001602245">
    <property type="component" value="Unassembled WGS sequence"/>
</dbReference>
<name>A0ABW6WEN5_9ACTN</name>
<dbReference type="RefSeq" id="WP_020510531.1">
    <property type="nucleotide sequence ID" value="NZ_JBIAZU010000002.1"/>
</dbReference>
<keyword evidence="3" id="KW-1185">Reference proteome</keyword>
<evidence type="ECO:0000313" key="3">
    <source>
        <dbReference type="Proteomes" id="UP001602245"/>
    </source>
</evidence>
<feature type="signal peptide" evidence="1">
    <location>
        <begin position="1"/>
        <end position="21"/>
    </location>
</feature>
<feature type="chain" id="PRO_5047345539" description="Lipoprotein" evidence="1">
    <location>
        <begin position="22"/>
        <end position="123"/>
    </location>
</feature>
<proteinExistence type="predicted"/>
<evidence type="ECO:0008006" key="4">
    <source>
        <dbReference type="Google" id="ProtNLM"/>
    </source>
</evidence>
<sequence>MRVLRAVVAVLLVSGCSAGRACPMHVAVSEIHIDATAYATAHPDAAEVCVGHGRCQPIDRVFLPVDGPGTTRLDLAVTTAGGTVLLEATPSVQVRHVKTVRGCSNATDTATVTIAADGSITSR</sequence>
<evidence type="ECO:0000256" key="1">
    <source>
        <dbReference type="SAM" id="SignalP"/>
    </source>
</evidence>